<gene>
    <name evidence="3" type="ORF">RFULGI_LOCUS1890</name>
</gene>
<evidence type="ECO:0000256" key="1">
    <source>
        <dbReference type="ARBA" id="ARBA00022441"/>
    </source>
</evidence>
<name>A0A9N8ZEW9_9GLOM</name>
<accession>A0A9N8ZEW9</accession>
<dbReference type="EMBL" id="CAJVPZ010001304">
    <property type="protein sequence ID" value="CAG8488991.1"/>
    <property type="molecule type" value="Genomic_DNA"/>
</dbReference>
<dbReference type="Proteomes" id="UP000789396">
    <property type="component" value="Unassembled WGS sequence"/>
</dbReference>
<evidence type="ECO:0000256" key="2">
    <source>
        <dbReference type="ARBA" id="ARBA00022737"/>
    </source>
</evidence>
<dbReference type="AlphaFoldDB" id="A0A9N8ZEW9"/>
<reference evidence="3" key="1">
    <citation type="submission" date="2021-06" db="EMBL/GenBank/DDBJ databases">
        <authorList>
            <person name="Kallberg Y."/>
            <person name="Tangrot J."/>
            <person name="Rosling A."/>
        </authorList>
    </citation>
    <scope>NUCLEOTIDE SEQUENCE</scope>
    <source>
        <strain evidence="3">IN212</strain>
    </source>
</reference>
<dbReference type="PANTHER" id="PTHR46093:SF18">
    <property type="entry name" value="FIBRONECTIN TYPE-III DOMAIN-CONTAINING PROTEIN"/>
    <property type="match status" value="1"/>
</dbReference>
<protein>
    <submittedName>
        <fullName evidence="3">9662_t:CDS:1</fullName>
    </submittedName>
</protein>
<dbReference type="PANTHER" id="PTHR46093">
    <property type="entry name" value="ACYL-COA-BINDING DOMAIN-CONTAINING PROTEIN 5"/>
    <property type="match status" value="1"/>
</dbReference>
<comment type="caution">
    <text evidence="3">The sequence shown here is derived from an EMBL/GenBank/DDBJ whole genome shotgun (WGS) entry which is preliminary data.</text>
</comment>
<dbReference type="Pfam" id="PF07646">
    <property type="entry name" value="Kelch_2"/>
    <property type="match status" value="1"/>
</dbReference>
<organism evidence="3 4">
    <name type="scientific">Racocetra fulgida</name>
    <dbReference type="NCBI Taxonomy" id="60492"/>
    <lineage>
        <taxon>Eukaryota</taxon>
        <taxon>Fungi</taxon>
        <taxon>Fungi incertae sedis</taxon>
        <taxon>Mucoromycota</taxon>
        <taxon>Glomeromycotina</taxon>
        <taxon>Glomeromycetes</taxon>
        <taxon>Diversisporales</taxon>
        <taxon>Gigasporaceae</taxon>
        <taxon>Racocetra</taxon>
    </lineage>
</organism>
<evidence type="ECO:0000313" key="4">
    <source>
        <dbReference type="Proteomes" id="UP000789396"/>
    </source>
</evidence>
<keyword evidence="4" id="KW-1185">Reference proteome</keyword>
<dbReference type="InterPro" id="IPR015915">
    <property type="entry name" value="Kelch-typ_b-propeller"/>
</dbReference>
<keyword evidence="2" id="KW-0677">Repeat</keyword>
<dbReference type="OrthoDB" id="432528at2759"/>
<dbReference type="InterPro" id="IPR011043">
    <property type="entry name" value="Gal_Oxase/kelch_b-propeller"/>
</dbReference>
<dbReference type="SUPFAM" id="SSF50965">
    <property type="entry name" value="Galactose oxidase, central domain"/>
    <property type="match status" value="1"/>
</dbReference>
<keyword evidence="1" id="KW-0880">Kelch repeat</keyword>
<dbReference type="InterPro" id="IPR011498">
    <property type="entry name" value="Kelch_2"/>
</dbReference>
<proteinExistence type="predicted"/>
<evidence type="ECO:0000313" key="3">
    <source>
        <dbReference type="EMBL" id="CAG8488991.1"/>
    </source>
</evidence>
<dbReference type="Gene3D" id="2.120.10.80">
    <property type="entry name" value="Kelch-type beta propeller"/>
    <property type="match status" value="2"/>
</dbReference>
<sequence>MIFGVNSFTPEGRGGHVSAIVKDKIYFMGGSRRLSDDNPIKKKFSIRGYNLSDQVFSLDLTSPFSTVSPPFIDLSDSTSRMPYGSVKANKDNVYLVGGTLQDLKLLDQIDRNETLTESLMQKELIKTWNVTDGNKELNIFIYRPTIQTWFIPDINGGPTIRRRSSSTVISQDGKIYLFGGRAENDTGSPDLILFNDTYIYNTITPGWKKISASNAPSARSHCTATLLPNGKILYIGGVYQDRPGEDTMPIEMNDQATTPAGTSIEARVGHTATLTPDNNAIIVIGGTSSKY</sequence>